<dbReference type="EMBL" id="JACJII010000001">
    <property type="protein sequence ID" value="MBA9006978.1"/>
    <property type="molecule type" value="Genomic_DNA"/>
</dbReference>
<feature type="signal peptide" evidence="1">
    <location>
        <begin position="1"/>
        <end position="29"/>
    </location>
</feature>
<dbReference type="RefSeq" id="WP_182707708.1">
    <property type="nucleotide sequence ID" value="NZ_JACJII010000001.1"/>
</dbReference>
<keyword evidence="1" id="KW-0732">Signal</keyword>
<name>A0A7W3N3U9_9ACTN</name>
<organism evidence="2 3">
    <name type="scientific">Thermomonospora cellulosilytica</name>
    <dbReference type="NCBI Taxonomy" id="1411118"/>
    <lineage>
        <taxon>Bacteria</taxon>
        <taxon>Bacillati</taxon>
        <taxon>Actinomycetota</taxon>
        <taxon>Actinomycetes</taxon>
        <taxon>Streptosporangiales</taxon>
        <taxon>Thermomonosporaceae</taxon>
        <taxon>Thermomonospora</taxon>
    </lineage>
</organism>
<reference evidence="2 3" key="1">
    <citation type="submission" date="2020-08" db="EMBL/GenBank/DDBJ databases">
        <title>Sequencing the genomes of 1000 actinobacteria strains.</title>
        <authorList>
            <person name="Klenk H.-P."/>
        </authorList>
    </citation>
    <scope>NUCLEOTIDE SEQUENCE [LARGE SCALE GENOMIC DNA]</scope>
    <source>
        <strain evidence="2 3">DSM 45823</strain>
    </source>
</reference>
<evidence type="ECO:0008006" key="4">
    <source>
        <dbReference type="Google" id="ProtNLM"/>
    </source>
</evidence>
<evidence type="ECO:0000313" key="2">
    <source>
        <dbReference type="EMBL" id="MBA9006978.1"/>
    </source>
</evidence>
<evidence type="ECO:0000256" key="1">
    <source>
        <dbReference type="SAM" id="SignalP"/>
    </source>
</evidence>
<comment type="caution">
    <text evidence="2">The sequence shown here is derived from an EMBL/GenBank/DDBJ whole genome shotgun (WGS) entry which is preliminary data.</text>
</comment>
<proteinExistence type="predicted"/>
<protein>
    <recommendedName>
        <fullName evidence="4">Secreted protein</fullName>
    </recommendedName>
</protein>
<gene>
    <name evidence="2" type="ORF">HNR21_005860</name>
</gene>
<evidence type="ECO:0000313" key="3">
    <source>
        <dbReference type="Proteomes" id="UP000539313"/>
    </source>
</evidence>
<dbReference type="InterPro" id="IPR006311">
    <property type="entry name" value="TAT_signal"/>
</dbReference>
<dbReference type="Proteomes" id="UP000539313">
    <property type="component" value="Unassembled WGS sequence"/>
</dbReference>
<dbReference type="AlphaFoldDB" id="A0A7W3N3U9"/>
<feature type="chain" id="PRO_5031429974" description="Secreted protein" evidence="1">
    <location>
        <begin position="30"/>
        <end position="171"/>
    </location>
</feature>
<accession>A0A7W3N3U9</accession>
<dbReference type="PROSITE" id="PS51318">
    <property type="entry name" value="TAT"/>
    <property type="match status" value="1"/>
</dbReference>
<keyword evidence="3" id="KW-1185">Reference proteome</keyword>
<sequence length="171" mass="19700">MAPKTIRRGLLAGLTAAATAVTVVPAASAAQSPPRGQRADQVVTLAARGPEAESKARIRCRVRISDPERTRHHHRRLVKVTGRVWCNHRVDRLRVRVTLYKDRRVYESGWKSDHDRRGIALTVARKCHGREHYKGRVHAHVTFPRGFHPRHRSITVWSDTVYIHRCHRHHH</sequence>